<evidence type="ECO:0000256" key="3">
    <source>
        <dbReference type="ARBA" id="ARBA00023125"/>
    </source>
</evidence>
<accession>A0A5K7XJD0</accession>
<evidence type="ECO:0000256" key="1">
    <source>
        <dbReference type="ARBA" id="ARBA00011046"/>
    </source>
</evidence>
<dbReference type="Gene3D" id="1.10.4040.10">
    <property type="entry name" value="Penicillinase repressor domain"/>
    <property type="match status" value="1"/>
</dbReference>
<keyword evidence="3" id="KW-0238">DNA-binding</keyword>
<dbReference type="GO" id="GO:0003677">
    <property type="term" value="F:DNA binding"/>
    <property type="evidence" value="ECO:0007669"/>
    <property type="project" value="UniProtKB-KW"/>
</dbReference>
<protein>
    <recommendedName>
        <fullName evidence="7">Transcriptional repressor</fullName>
    </recommendedName>
</protein>
<dbReference type="EMBL" id="AP021861">
    <property type="protein sequence ID" value="BBO36485.1"/>
    <property type="molecule type" value="Genomic_DNA"/>
</dbReference>
<evidence type="ECO:0000256" key="4">
    <source>
        <dbReference type="ARBA" id="ARBA00023163"/>
    </source>
</evidence>
<dbReference type="GO" id="GO:0045892">
    <property type="term" value="P:negative regulation of DNA-templated transcription"/>
    <property type="evidence" value="ECO:0007669"/>
    <property type="project" value="InterPro"/>
</dbReference>
<evidence type="ECO:0000313" key="5">
    <source>
        <dbReference type="EMBL" id="BBO36485.1"/>
    </source>
</evidence>
<dbReference type="Proteomes" id="UP000326837">
    <property type="component" value="Chromosome"/>
</dbReference>
<keyword evidence="6" id="KW-1185">Reference proteome</keyword>
<evidence type="ECO:0000313" key="6">
    <source>
        <dbReference type="Proteomes" id="UP000326837"/>
    </source>
</evidence>
<dbReference type="RefSeq" id="WP_152101644.1">
    <property type="nucleotide sequence ID" value="NZ_AP021861.1"/>
</dbReference>
<keyword evidence="4" id="KW-0804">Transcription</keyword>
<keyword evidence="2" id="KW-0805">Transcription regulation</keyword>
<comment type="similarity">
    <text evidence="1">Belongs to the BlaI transcriptional regulatory family.</text>
</comment>
<dbReference type="PIRSF" id="PIRSF019455">
    <property type="entry name" value="CopR_AtkY"/>
    <property type="match status" value="1"/>
</dbReference>
<proteinExistence type="inferred from homology"/>
<dbReference type="AlphaFoldDB" id="A0A5K7XJD0"/>
<dbReference type="SUPFAM" id="SSF46785">
    <property type="entry name" value="Winged helix' DNA-binding domain"/>
    <property type="match status" value="1"/>
</dbReference>
<evidence type="ECO:0008006" key="7">
    <source>
        <dbReference type="Google" id="ProtNLM"/>
    </source>
</evidence>
<dbReference type="Pfam" id="PF03965">
    <property type="entry name" value="Penicillinase_R"/>
    <property type="match status" value="1"/>
</dbReference>
<dbReference type="InterPro" id="IPR005650">
    <property type="entry name" value="BlaI_family"/>
</dbReference>
<name>A0A5K7XJD0_9BACT</name>
<gene>
    <name evidence="5" type="ORF">PLANPX_6097</name>
</gene>
<evidence type="ECO:0000256" key="2">
    <source>
        <dbReference type="ARBA" id="ARBA00023015"/>
    </source>
</evidence>
<dbReference type="InterPro" id="IPR036390">
    <property type="entry name" value="WH_DNA-bd_sf"/>
</dbReference>
<dbReference type="KEGG" id="lpav:PLANPX_6097"/>
<sequence>MAKSPRHVTDAELAVLKTLWDAAPLAAREIVERLYPDGSPSDVATVQKLISRLEAKGLVKRERATPAHLFRATITAEAFAGEQLEAMAEKLSDGSLTPFVMHLVNARGLTRRERQELRKLLGE</sequence>
<dbReference type="InterPro" id="IPR036388">
    <property type="entry name" value="WH-like_DNA-bd_sf"/>
</dbReference>
<dbReference type="Gene3D" id="1.10.10.10">
    <property type="entry name" value="Winged helix-like DNA-binding domain superfamily/Winged helix DNA-binding domain"/>
    <property type="match status" value="1"/>
</dbReference>
<reference evidence="6" key="1">
    <citation type="submission" date="2019-10" db="EMBL/GenBank/DDBJ databases">
        <title>Lacipirellula parvula gen. nov., sp. nov., representing a lineage of planctomycetes widespread in freshwater anoxic habitats, and description of the family Lacipirellulaceae.</title>
        <authorList>
            <person name="Dedysh S.N."/>
            <person name="Kulichevskaya I.S."/>
            <person name="Beletsky A.V."/>
            <person name="Rakitin A.L."/>
            <person name="Mardanov A.V."/>
            <person name="Ivanova A.A."/>
            <person name="Saltykova V.X."/>
            <person name="Rijpstra W.I.C."/>
            <person name="Sinninghe Damste J.S."/>
            <person name="Ravin N.V."/>
        </authorList>
    </citation>
    <scope>NUCLEOTIDE SEQUENCE [LARGE SCALE GENOMIC DNA]</scope>
    <source>
        <strain evidence="6">PX69</strain>
    </source>
</reference>
<organism evidence="5 6">
    <name type="scientific">Lacipirellula parvula</name>
    <dbReference type="NCBI Taxonomy" id="2650471"/>
    <lineage>
        <taxon>Bacteria</taxon>
        <taxon>Pseudomonadati</taxon>
        <taxon>Planctomycetota</taxon>
        <taxon>Planctomycetia</taxon>
        <taxon>Pirellulales</taxon>
        <taxon>Lacipirellulaceae</taxon>
        <taxon>Lacipirellula</taxon>
    </lineage>
</organism>